<evidence type="ECO:0000313" key="4">
    <source>
        <dbReference type="EMBL" id="CAG9128214.1"/>
    </source>
</evidence>
<dbReference type="EMBL" id="CAJFDI010000006">
    <property type="protein sequence ID" value="CAD5233321.1"/>
    <property type="molecule type" value="Genomic_DNA"/>
</dbReference>
<dbReference type="OrthoDB" id="10566691at2759"/>
<reference evidence="4" key="2">
    <citation type="submission" date="2020-08" db="EMBL/GenBank/DDBJ databases">
        <authorList>
            <person name="Kikuchi T."/>
        </authorList>
    </citation>
    <scope>NUCLEOTIDE SEQUENCE</scope>
    <source>
        <strain evidence="3">Ka4C1</strain>
    </source>
</reference>
<dbReference type="WBParaSite" id="BXY_0853500.1">
    <property type="protein sequence ID" value="BXY_0853500.1"/>
    <property type="gene ID" value="BXY_0853500"/>
</dbReference>
<evidence type="ECO:0000256" key="1">
    <source>
        <dbReference type="SAM" id="MobiDB-lite"/>
    </source>
</evidence>
<evidence type="ECO:0000313" key="7">
    <source>
        <dbReference type="WBParaSite" id="BXY_0853500.1"/>
    </source>
</evidence>
<proteinExistence type="predicted"/>
<feature type="compositionally biased region" description="Low complexity" evidence="1">
    <location>
        <begin position="22"/>
        <end position="37"/>
    </location>
</feature>
<evidence type="ECO:0000313" key="5">
    <source>
        <dbReference type="Proteomes" id="UP000095284"/>
    </source>
</evidence>
<dbReference type="AlphaFoldDB" id="A0A1I7S698"/>
<organism evidence="5 7">
    <name type="scientific">Bursaphelenchus xylophilus</name>
    <name type="common">Pinewood nematode worm</name>
    <name type="synonym">Aphelenchoides xylophilus</name>
    <dbReference type="NCBI Taxonomy" id="6326"/>
    <lineage>
        <taxon>Eukaryota</taxon>
        <taxon>Metazoa</taxon>
        <taxon>Ecdysozoa</taxon>
        <taxon>Nematoda</taxon>
        <taxon>Chromadorea</taxon>
        <taxon>Rhabditida</taxon>
        <taxon>Tylenchina</taxon>
        <taxon>Tylenchomorpha</taxon>
        <taxon>Aphelenchoidea</taxon>
        <taxon>Aphelenchoididae</taxon>
        <taxon>Bursaphelenchus</taxon>
    </lineage>
</organism>
<evidence type="ECO:0000313" key="6">
    <source>
        <dbReference type="Proteomes" id="UP000659654"/>
    </source>
</evidence>
<feature type="region of interest" description="Disordered" evidence="1">
    <location>
        <begin position="1"/>
        <end position="49"/>
    </location>
</feature>
<sequence length="378" mass="42692">MVVRKRRQPKKEVDLTSDTEESTVTSTVATDETASSVDGTQETAEETGESDEFVVKDALYQLVLEVYRIVTTPSIRLIIAILQYLAMMTYLFRSRIEENPLGQVYLEQVEFMKSTMIQVFWPGNDLGIYERTLGPYYNTTKNEIFQSFDDLVTNMTGQSPWTFILENWATILRAVVFVFEGWFYSFAIAIAKLPAAIFITFGLYPHRFASRSLSFDVLKSLIILAAMITVSLPLGLIEVAYIVLALMGVDWFGLAVTTLLGIHLAASSQMVWNLLATASSEQIDVIFSFTNPFLTKDSVEYLKSVLNSAKENSWLPNPENTEFIPETIKNSLIFTVILVVGRFSLNRLTARYRIVNRVHGENVENHDAQCECVQESDA</sequence>
<name>A0A1I7S698_BURXY</name>
<evidence type="ECO:0000256" key="2">
    <source>
        <dbReference type="SAM" id="Phobius"/>
    </source>
</evidence>
<reference evidence="7" key="1">
    <citation type="submission" date="2016-11" db="UniProtKB">
        <authorList>
            <consortium name="WormBaseParasite"/>
        </authorList>
    </citation>
    <scope>IDENTIFICATION</scope>
</reference>
<feature type="transmembrane region" description="Helical" evidence="2">
    <location>
        <begin position="242"/>
        <end position="266"/>
    </location>
</feature>
<dbReference type="Proteomes" id="UP000582659">
    <property type="component" value="Unassembled WGS sequence"/>
</dbReference>
<protein>
    <submittedName>
        <fullName evidence="3">(pine wood nematode) hypothetical protein</fullName>
    </submittedName>
</protein>
<feature type="transmembrane region" description="Helical" evidence="2">
    <location>
        <begin position="182"/>
        <end position="205"/>
    </location>
</feature>
<dbReference type="EMBL" id="CAJFCV020000006">
    <property type="protein sequence ID" value="CAG9128214.1"/>
    <property type="molecule type" value="Genomic_DNA"/>
</dbReference>
<keyword evidence="6" id="KW-1185">Reference proteome</keyword>
<feature type="transmembrane region" description="Helical" evidence="2">
    <location>
        <begin position="217"/>
        <end position="236"/>
    </location>
</feature>
<keyword evidence="2" id="KW-0812">Transmembrane</keyword>
<dbReference type="Proteomes" id="UP000095284">
    <property type="component" value="Unplaced"/>
</dbReference>
<gene>
    <name evidence="3" type="ORF">BXYJ_LOCUS13412</name>
</gene>
<evidence type="ECO:0000313" key="3">
    <source>
        <dbReference type="EMBL" id="CAD5233321.1"/>
    </source>
</evidence>
<accession>A0A1I7S698</accession>
<keyword evidence="2" id="KW-1133">Transmembrane helix</keyword>
<keyword evidence="2" id="KW-0472">Membrane</keyword>
<dbReference type="Proteomes" id="UP000659654">
    <property type="component" value="Unassembled WGS sequence"/>
</dbReference>